<dbReference type="EMBL" id="JAXOVC010000005">
    <property type="protein sequence ID" value="KAK4501103.1"/>
    <property type="molecule type" value="Genomic_DNA"/>
</dbReference>
<gene>
    <name evidence="1" type="ORF">PRZ48_006909</name>
</gene>
<reference evidence="1 2" key="1">
    <citation type="journal article" date="2023" name="G3 (Bethesda)">
        <title>A chromosome-level genome assembly of Zasmidium syzygii isolated from banana leaves.</title>
        <authorList>
            <person name="van Westerhoven A.C."/>
            <person name="Mehrabi R."/>
            <person name="Talebi R."/>
            <person name="Steentjes M.B.F."/>
            <person name="Corcolon B."/>
            <person name="Chong P.A."/>
            <person name="Kema G.H.J."/>
            <person name="Seidl M.F."/>
        </authorList>
    </citation>
    <scope>NUCLEOTIDE SEQUENCE [LARGE SCALE GENOMIC DNA]</scope>
    <source>
        <strain evidence="1 2">P124</strain>
    </source>
</reference>
<accession>A0ABR0EJ04</accession>
<evidence type="ECO:0000313" key="2">
    <source>
        <dbReference type="Proteomes" id="UP001305779"/>
    </source>
</evidence>
<keyword evidence="2" id="KW-1185">Reference proteome</keyword>
<dbReference type="Proteomes" id="UP001305779">
    <property type="component" value="Unassembled WGS sequence"/>
</dbReference>
<protein>
    <submittedName>
        <fullName evidence="1">Uncharacterized protein</fullName>
    </submittedName>
</protein>
<proteinExistence type="predicted"/>
<sequence>MPSLSCLFSNGPPASSQPCLIFQGPDKQGHITAVNSAQQEVAHFIVRNNTLARILGSSQQNICTFNRSHLSSTTSVSIHGQQIKVKQTWESMQYGKDVETPTGLLTWRAGSGGYEELRDGSKTLLARGKMPGTFGSKPALLEVFVSGDDVLLDMILATWVSTVKF</sequence>
<comment type="caution">
    <text evidence="1">The sequence shown here is derived from an EMBL/GenBank/DDBJ whole genome shotgun (WGS) entry which is preliminary data.</text>
</comment>
<organism evidence="1 2">
    <name type="scientific">Zasmidium cellare</name>
    <name type="common">Wine cellar mold</name>
    <name type="synonym">Racodium cellare</name>
    <dbReference type="NCBI Taxonomy" id="395010"/>
    <lineage>
        <taxon>Eukaryota</taxon>
        <taxon>Fungi</taxon>
        <taxon>Dikarya</taxon>
        <taxon>Ascomycota</taxon>
        <taxon>Pezizomycotina</taxon>
        <taxon>Dothideomycetes</taxon>
        <taxon>Dothideomycetidae</taxon>
        <taxon>Mycosphaerellales</taxon>
        <taxon>Mycosphaerellaceae</taxon>
        <taxon>Zasmidium</taxon>
    </lineage>
</organism>
<evidence type="ECO:0000313" key="1">
    <source>
        <dbReference type="EMBL" id="KAK4501103.1"/>
    </source>
</evidence>
<name>A0ABR0EJ04_ZASCE</name>